<protein>
    <submittedName>
        <fullName evidence="6">Rieske 2Fe-2S domain-containing protein</fullName>
    </submittedName>
</protein>
<keyword evidence="4" id="KW-0411">Iron-sulfur</keyword>
<dbReference type="Proteomes" id="UP000623795">
    <property type="component" value="Unassembled WGS sequence"/>
</dbReference>
<dbReference type="Pfam" id="PF00355">
    <property type="entry name" value="Rieske"/>
    <property type="match status" value="1"/>
</dbReference>
<dbReference type="Gene3D" id="2.102.10.10">
    <property type="entry name" value="Rieske [2Fe-2S] iron-sulphur domain"/>
    <property type="match status" value="1"/>
</dbReference>
<evidence type="ECO:0000256" key="2">
    <source>
        <dbReference type="ARBA" id="ARBA00022723"/>
    </source>
</evidence>
<comment type="caution">
    <text evidence="6">The sequence shown here is derived from an EMBL/GenBank/DDBJ whole genome shotgun (WGS) entry which is preliminary data.</text>
</comment>
<gene>
    <name evidence="6" type="ORF">GPA22_00075</name>
</gene>
<name>A0ABX1PU47_9RHOO</name>
<dbReference type="EMBL" id="WTVN01000001">
    <property type="protein sequence ID" value="NMG42135.1"/>
    <property type="molecule type" value="Genomic_DNA"/>
</dbReference>
<keyword evidence="3" id="KW-0408">Iron</keyword>
<dbReference type="PANTHER" id="PTHR21496">
    <property type="entry name" value="FERREDOXIN-RELATED"/>
    <property type="match status" value="1"/>
</dbReference>
<dbReference type="RefSeq" id="WP_169254075.1">
    <property type="nucleotide sequence ID" value="NZ_WTVN01000001.1"/>
</dbReference>
<evidence type="ECO:0000313" key="6">
    <source>
        <dbReference type="EMBL" id="NMG42135.1"/>
    </source>
</evidence>
<organism evidence="6 7">
    <name type="scientific">Aromatoleum toluvorans</name>
    <dbReference type="NCBI Taxonomy" id="92002"/>
    <lineage>
        <taxon>Bacteria</taxon>
        <taxon>Pseudomonadati</taxon>
        <taxon>Pseudomonadota</taxon>
        <taxon>Betaproteobacteria</taxon>
        <taxon>Rhodocyclales</taxon>
        <taxon>Rhodocyclaceae</taxon>
        <taxon>Aromatoleum</taxon>
    </lineage>
</organism>
<dbReference type="PROSITE" id="PS51296">
    <property type="entry name" value="RIESKE"/>
    <property type="match status" value="1"/>
</dbReference>
<dbReference type="PANTHER" id="PTHR21496:SF23">
    <property type="entry name" value="3-PHENYLPROPIONATE_CINNAMIC ACID DIOXYGENASE FERREDOXIN SUBUNIT"/>
    <property type="match status" value="1"/>
</dbReference>
<reference evidence="6 7" key="1">
    <citation type="submission" date="2019-12" db="EMBL/GenBank/DDBJ databases">
        <title>Comparative genomics gives insights into the taxonomy of the Azoarcus-Aromatoleum group and reveals separate origins of nif in the plant-associated Azoarcus and non-plant-associated Aromatoleum sub-groups.</title>
        <authorList>
            <person name="Lafos M."/>
            <person name="Maluk M."/>
            <person name="Batista M."/>
            <person name="Junghare M."/>
            <person name="Carmona M."/>
            <person name="Faoro H."/>
            <person name="Cruz L.M."/>
            <person name="Battistoni F."/>
            <person name="De Souza E."/>
            <person name="Pedrosa F."/>
            <person name="Chen W.-M."/>
            <person name="Poole P.S."/>
            <person name="Dixon R.A."/>
            <person name="James E.K."/>
        </authorList>
    </citation>
    <scope>NUCLEOTIDE SEQUENCE [LARGE SCALE GENOMIC DNA]</scope>
    <source>
        <strain evidence="6 7">Td21</strain>
    </source>
</reference>
<keyword evidence="1" id="KW-0001">2Fe-2S</keyword>
<dbReference type="InterPro" id="IPR036922">
    <property type="entry name" value="Rieske_2Fe-2S_sf"/>
</dbReference>
<keyword evidence="7" id="KW-1185">Reference proteome</keyword>
<evidence type="ECO:0000256" key="3">
    <source>
        <dbReference type="ARBA" id="ARBA00023004"/>
    </source>
</evidence>
<feature type="domain" description="Rieske" evidence="5">
    <location>
        <begin position="5"/>
        <end position="99"/>
    </location>
</feature>
<proteinExistence type="predicted"/>
<accession>A0ABX1PU47</accession>
<dbReference type="InterPro" id="IPR017941">
    <property type="entry name" value="Rieske_2Fe-2S"/>
</dbReference>
<evidence type="ECO:0000256" key="1">
    <source>
        <dbReference type="ARBA" id="ARBA00022714"/>
    </source>
</evidence>
<evidence type="ECO:0000313" key="7">
    <source>
        <dbReference type="Proteomes" id="UP000623795"/>
    </source>
</evidence>
<sequence length="101" mass="10912">MCTFHRVCSVAELQSKGQLGAEVGNQKLALFKVGEDFVATNGLCPHANGPLEEGELDGTTISCPWHGWTFDLTTGVSPDDPCMMLQRYEVKVEGDDVLVGL</sequence>
<keyword evidence="2" id="KW-0479">Metal-binding</keyword>
<evidence type="ECO:0000259" key="5">
    <source>
        <dbReference type="PROSITE" id="PS51296"/>
    </source>
</evidence>
<dbReference type="SUPFAM" id="SSF50022">
    <property type="entry name" value="ISP domain"/>
    <property type="match status" value="1"/>
</dbReference>
<evidence type="ECO:0000256" key="4">
    <source>
        <dbReference type="ARBA" id="ARBA00023014"/>
    </source>
</evidence>